<evidence type="ECO:0000313" key="4">
    <source>
        <dbReference type="Proteomes" id="UP000322699"/>
    </source>
</evidence>
<evidence type="ECO:0000256" key="1">
    <source>
        <dbReference type="ARBA" id="ARBA00022729"/>
    </source>
</evidence>
<dbReference type="InterPro" id="IPR023214">
    <property type="entry name" value="HAD_sf"/>
</dbReference>
<evidence type="ECO:0000313" key="3">
    <source>
        <dbReference type="EMBL" id="KAA1262283.1"/>
    </source>
</evidence>
<evidence type="ECO:0000256" key="2">
    <source>
        <dbReference type="SAM" id="SignalP"/>
    </source>
</evidence>
<dbReference type="InterPro" id="IPR036412">
    <property type="entry name" value="HAD-like_sf"/>
</dbReference>
<keyword evidence="1 2" id="KW-0732">Signal</keyword>
<accession>A0A5B1CSC0</accession>
<gene>
    <name evidence="3" type="ORF">LF1_48460</name>
</gene>
<dbReference type="Proteomes" id="UP000322699">
    <property type="component" value="Unassembled WGS sequence"/>
</dbReference>
<feature type="chain" id="PRO_5022666615" description="Lipoprotein E" evidence="2">
    <location>
        <begin position="24"/>
        <end position="321"/>
    </location>
</feature>
<proteinExistence type="predicted"/>
<keyword evidence="4" id="KW-1185">Reference proteome</keyword>
<reference evidence="3 4" key="1">
    <citation type="submission" date="2019-08" db="EMBL/GenBank/DDBJ databases">
        <title>Deep-cultivation of Planctomycetes and their phenomic and genomic characterization uncovers novel biology.</title>
        <authorList>
            <person name="Wiegand S."/>
            <person name="Jogler M."/>
            <person name="Boedeker C."/>
            <person name="Pinto D."/>
            <person name="Vollmers J."/>
            <person name="Rivas-Marin E."/>
            <person name="Kohn T."/>
            <person name="Peeters S.H."/>
            <person name="Heuer A."/>
            <person name="Rast P."/>
            <person name="Oberbeckmann S."/>
            <person name="Bunk B."/>
            <person name="Jeske O."/>
            <person name="Meyerdierks A."/>
            <person name="Storesund J.E."/>
            <person name="Kallscheuer N."/>
            <person name="Luecker S."/>
            <person name="Lage O.M."/>
            <person name="Pohl T."/>
            <person name="Merkel B.J."/>
            <person name="Hornburger P."/>
            <person name="Mueller R.-W."/>
            <person name="Bruemmer F."/>
            <person name="Labrenz M."/>
            <person name="Spormann A.M."/>
            <person name="Op Den Camp H."/>
            <person name="Overmann J."/>
            <person name="Amann R."/>
            <person name="Jetten M.S.M."/>
            <person name="Mascher T."/>
            <person name="Medema M.H."/>
            <person name="Devos D.P."/>
            <person name="Kaster A.-K."/>
            <person name="Ovreas L."/>
            <person name="Rohde M."/>
            <person name="Galperin M.Y."/>
            <person name="Jogler C."/>
        </authorList>
    </citation>
    <scope>NUCLEOTIDE SEQUENCE [LARGE SCALE GENOMIC DNA]</scope>
    <source>
        <strain evidence="3 4">LF1</strain>
    </source>
</reference>
<name>A0A5B1CSC0_9BACT</name>
<dbReference type="SUPFAM" id="SSF56784">
    <property type="entry name" value="HAD-like"/>
    <property type="match status" value="1"/>
</dbReference>
<dbReference type="InterPro" id="IPR022565">
    <property type="entry name" value="DUF2608"/>
</dbReference>
<dbReference type="Gene3D" id="3.40.50.1000">
    <property type="entry name" value="HAD superfamily/HAD-like"/>
    <property type="match status" value="1"/>
</dbReference>
<organism evidence="3 4">
    <name type="scientific">Rubripirellula obstinata</name>
    <dbReference type="NCBI Taxonomy" id="406547"/>
    <lineage>
        <taxon>Bacteria</taxon>
        <taxon>Pseudomonadati</taxon>
        <taxon>Planctomycetota</taxon>
        <taxon>Planctomycetia</taxon>
        <taxon>Pirellulales</taxon>
        <taxon>Pirellulaceae</taxon>
        <taxon>Rubripirellula</taxon>
    </lineage>
</organism>
<dbReference type="EMBL" id="VRLW01000001">
    <property type="protein sequence ID" value="KAA1262283.1"/>
    <property type="molecule type" value="Genomic_DNA"/>
</dbReference>
<protein>
    <recommendedName>
        <fullName evidence="5">Lipoprotein E</fullName>
    </recommendedName>
</protein>
<dbReference type="Pfam" id="PF11019">
    <property type="entry name" value="DUF2608"/>
    <property type="match status" value="1"/>
</dbReference>
<dbReference type="AlphaFoldDB" id="A0A5B1CSC0"/>
<dbReference type="OrthoDB" id="7170926at2"/>
<evidence type="ECO:0008006" key="5">
    <source>
        <dbReference type="Google" id="ProtNLM"/>
    </source>
</evidence>
<sequence length="321" mass="36408" precursor="true">MLLRSFLALFIFCLCVDLGSCPAQERIVGDVPLPENLAPETSVEKRQVTTADFSRVQQQVNRFVKKHGAEKVLLVVDIDNTLLAMNQDLGSDQWFSWQESLLENDPANKDLVADTFEELLRAQGMLFALSEMHPPEPDLPAMLKQIQASDVTTIVLTSRGPEFRDAAQRELGRNGYDFSLNNLSIREQRGNFKPYDFQRPDKHGLSIEIIAALGIKPRDVTYANGIYMTSGQHKGYMLKTLLARTTNKVDTDDFKAIVFADDHPKHVVGMQEAFEDDEIDVATFRYSREDGNVANFNQSSKQHAAYDWKRLHEFIGRVLVR</sequence>
<comment type="caution">
    <text evidence="3">The sequence shown here is derived from an EMBL/GenBank/DDBJ whole genome shotgun (WGS) entry which is preliminary data.</text>
</comment>
<feature type="signal peptide" evidence="2">
    <location>
        <begin position="1"/>
        <end position="23"/>
    </location>
</feature>